<protein>
    <submittedName>
        <fullName evidence="7">Methyl-accepting chemotaxis protein</fullName>
    </submittedName>
</protein>
<evidence type="ECO:0000256" key="4">
    <source>
        <dbReference type="SAM" id="MobiDB-lite"/>
    </source>
</evidence>
<dbReference type="Gene3D" id="1.10.287.950">
    <property type="entry name" value="Methyl-accepting chemotaxis protein"/>
    <property type="match status" value="1"/>
</dbReference>
<keyword evidence="5" id="KW-0472">Membrane</keyword>
<keyword evidence="8" id="KW-1185">Reference proteome</keyword>
<keyword evidence="3" id="KW-0175">Coiled coil</keyword>
<feature type="compositionally biased region" description="Basic and acidic residues" evidence="4">
    <location>
        <begin position="415"/>
        <end position="432"/>
    </location>
</feature>
<gene>
    <name evidence="7" type="ORF">SAMN04488087_1030</name>
</gene>
<dbReference type="STRING" id="633813.SAMN04488087_1030"/>
<keyword evidence="5" id="KW-1133">Transmembrane helix</keyword>
<evidence type="ECO:0000313" key="7">
    <source>
        <dbReference type="EMBL" id="SHK38261.1"/>
    </source>
</evidence>
<evidence type="ECO:0000256" key="2">
    <source>
        <dbReference type="PROSITE-ProRule" id="PRU00284"/>
    </source>
</evidence>
<evidence type="ECO:0000313" key="8">
    <source>
        <dbReference type="Proteomes" id="UP000185812"/>
    </source>
</evidence>
<dbReference type="InterPro" id="IPR004089">
    <property type="entry name" value="MCPsignal_dom"/>
</dbReference>
<evidence type="ECO:0000256" key="3">
    <source>
        <dbReference type="SAM" id="Coils"/>
    </source>
</evidence>
<evidence type="ECO:0000256" key="1">
    <source>
        <dbReference type="ARBA" id="ARBA00023224"/>
    </source>
</evidence>
<name>A0A1M6S0K6_9BACT</name>
<organism evidence="7 8">
    <name type="scientific">Rhodothermus profundi</name>
    <dbReference type="NCBI Taxonomy" id="633813"/>
    <lineage>
        <taxon>Bacteria</taxon>
        <taxon>Pseudomonadati</taxon>
        <taxon>Rhodothermota</taxon>
        <taxon>Rhodothermia</taxon>
        <taxon>Rhodothermales</taxon>
        <taxon>Rhodothermaceae</taxon>
        <taxon>Rhodothermus</taxon>
    </lineage>
</organism>
<sequence>MRRFGWSLAGVLCFSVVLGTLGWAFAQRQKWQPTFWVIVLAEGSGLLGLLGGWLLRARVSSRRDSRLEEAPVASARPEPLRARDERTEAAPSLHHELERQQQRLGQIQQALLESRRELHQLNQSFALLQREARALGGDLLQLQPSLQDVCSRLRALLSRTEGEVMHLVEHLNRIHVSSQEQVARIAEIAHEVRLVAHGNQELEVIERKIRDYLEAQLARTRKELQQLHQLVDEARQLKPLVDQIDGIARQTHLLSLNATIEATRAGEAGRSFAVVAGEVQKLSERTRTIAASIDRQVTQVTQRLQEKIAQLSALLEANVRELQELQQASQQIEQALRENNQRISSLVEVVEQVNSSQVVARLSEALGAVQFQDVARQEIEQVVMLLQRVGTYLMEGGQWLQEPLERIRPTLPAPEAKRGDQEDEEGPRIELF</sequence>
<feature type="transmembrane region" description="Helical" evidence="5">
    <location>
        <begin position="36"/>
        <end position="55"/>
    </location>
</feature>
<feature type="domain" description="Methyl-accepting transducer" evidence="6">
    <location>
        <begin position="179"/>
        <end position="387"/>
    </location>
</feature>
<feature type="coiled-coil region" evidence="3">
    <location>
        <begin position="301"/>
        <end position="342"/>
    </location>
</feature>
<dbReference type="PANTHER" id="PTHR32089:SF112">
    <property type="entry name" value="LYSOZYME-LIKE PROTEIN-RELATED"/>
    <property type="match status" value="1"/>
</dbReference>
<dbReference type="Proteomes" id="UP000185812">
    <property type="component" value="Unassembled WGS sequence"/>
</dbReference>
<evidence type="ECO:0000259" key="6">
    <source>
        <dbReference type="PROSITE" id="PS50111"/>
    </source>
</evidence>
<keyword evidence="5" id="KW-0812">Transmembrane</keyword>
<dbReference type="AlphaFoldDB" id="A0A1M6S0K6"/>
<feature type="region of interest" description="Disordered" evidence="4">
    <location>
        <begin position="410"/>
        <end position="432"/>
    </location>
</feature>
<dbReference type="EMBL" id="FRAU01000002">
    <property type="protein sequence ID" value="SHK38261.1"/>
    <property type="molecule type" value="Genomic_DNA"/>
</dbReference>
<dbReference type="GO" id="GO:0007165">
    <property type="term" value="P:signal transduction"/>
    <property type="evidence" value="ECO:0007669"/>
    <property type="project" value="UniProtKB-KW"/>
</dbReference>
<dbReference type="SUPFAM" id="SSF58104">
    <property type="entry name" value="Methyl-accepting chemotaxis protein (MCP) signaling domain"/>
    <property type="match status" value="1"/>
</dbReference>
<reference evidence="8" key="1">
    <citation type="submission" date="2016-11" db="EMBL/GenBank/DDBJ databases">
        <authorList>
            <person name="Varghese N."/>
            <person name="Submissions S."/>
        </authorList>
    </citation>
    <scope>NUCLEOTIDE SEQUENCE [LARGE SCALE GENOMIC DNA]</scope>
    <source>
        <strain evidence="8">DSM 22212</strain>
    </source>
</reference>
<accession>A0A1M6S0K6</accession>
<dbReference type="SMART" id="SM00283">
    <property type="entry name" value="MA"/>
    <property type="match status" value="1"/>
</dbReference>
<evidence type="ECO:0000256" key="5">
    <source>
        <dbReference type="SAM" id="Phobius"/>
    </source>
</evidence>
<feature type="compositionally biased region" description="Basic and acidic residues" evidence="4">
    <location>
        <begin position="78"/>
        <end position="90"/>
    </location>
</feature>
<dbReference type="RefSeq" id="WP_072714879.1">
    <property type="nucleotide sequence ID" value="NZ_FRAU01000002.1"/>
</dbReference>
<keyword evidence="1 2" id="KW-0807">Transducer</keyword>
<dbReference type="PANTHER" id="PTHR32089">
    <property type="entry name" value="METHYL-ACCEPTING CHEMOTAXIS PROTEIN MCPB"/>
    <property type="match status" value="1"/>
</dbReference>
<dbReference type="OrthoDB" id="1116992at2"/>
<dbReference type="PROSITE" id="PS50111">
    <property type="entry name" value="CHEMOTAXIS_TRANSDUC_2"/>
    <property type="match status" value="1"/>
</dbReference>
<proteinExistence type="predicted"/>
<feature type="coiled-coil region" evidence="3">
    <location>
        <begin position="97"/>
        <end position="131"/>
    </location>
</feature>
<dbReference type="Pfam" id="PF00015">
    <property type="entry name" value="MCPsignal"/>
    <property type="match status" value="1"/>
</dbReference>
<feature type="coiled-coil region" evidence="3">
    <location>
        <begin position="210"/>
        <end position="237"/>
    </location>
</feature>
<dbReference type="GO" id="GO:0016020">
    <property type="term" value="C:membrane"/>
    <property type="evidence" value="ECO:0007669"/>
    <property type="project" value="InterPro"/>
</dbReference>
<feature type="region of interest" description="Disordered" evidence="4">
    <location>
        <begin position="67"/>
        <end position="90"/>
    </location>
</feature>